<evidence type="ECO:0000259" key="2">
    <source>
        <dbReference type="Pfam" id="PF13091"/>
    </source>
</evidence>
<keyword evidence="4" id="KW-1185">Reference proteome</keyword>
<feature type="domain" description="Phospholipase D-like" evidence="2">
    <location>
        <begin position="45"/>
        <end position="138"/>
    </location>
</feature>
<dbReference type="Gene3D" id="3.30.870.10">
    <property type="entry name" value="Endonuclease Chain A"/>
    <property type="match status" value="1"/>
</dbReference>
<feature type="region of interest" description="Disordered" evidence="1">
    <location>
        <begin position="233"/>
        <end position="254"/>
    </location>
</feature>
<dbReference type="CDD" id="cd09117">
    <property type="entry name" value="PLDc_Bfil_DEXD_like"/>
    <property type="match status" value="1"/>
</dbReference>
<dbReference type="EMBL" id="JBIMPR010000027">
    <property type="protein sequence ID" value="MFH5776935.1"/>
    <property type="molecule type" value="Genomic_DNA"/>
</dbReference>
<proteinExistence type="predicted"/>
<dbReference type="InterPro" id="IPR025202">
    <property type="entry name" value="PLD-like_dom"/>
</dbReference>
<dbReference type="Pfam" id="PF13091">
    <property type="entry name" value="PLDc_2"/>
    <property type="match status" value="1"/>
</dbReference>
<feature type="compositionally biased region" description="Acidic residues" evidence="1">
    <location>
        <begin position="233"/>
        <end position="243"/>
    </location>
</feature>
<organism evidence="3 4">
    <name type="scientific">Paracoccus broussonetiae subsp. drimophilus</name>
    <dbReference type="NCBI Taxonomy" id="3373869"/>
    <lineage>
        <taxon>Bacteria</taxon>
        <taxon>Pseudomonadati</taxon>
        <taxon>Pseudomonadota</taxon>
        <taxon>Alphaproteobacteria</taxon>
        <taxon>Rhodobacterales</taxon>
        <taxon>Paracoccaceae</taxon>
        <taxon>Paracoccus</taxon>
        <taxon>Paracoccus broussonetiae</taxon>
    </lineage>
</organism>
<evidence type="ECO:0000313" key="3">
    <source>
        <dbReference type="EMBL" id="MFH5776935.1"/>
    </source>
</evidence>
<accession>A0ABW7LRI0</accession>
<sequence length="415" mass="45287">MSTQFISQPQDAFRLGDFLLEGFAQSGWTEFRGASAFVKRSGTKHIKGAMKAFVARGGAVRFTAGVDAGGTSEQGLRDLLDAVDNGAGIFVYGNGSSSTFHPKVYLFRNDQAAHLVVGSGNFTEGGLYTNYEASVLLKLDLSVPADQEILAAVTESLDIWSTAAEGECFPLDAALLDRLTAAKKVPDEKVARAEEKTAREAAGEEVENIFTRRGVRAAPKVAAVILPVEDDVEVDPEDEDDQALEVPQYPPVDPQAGNHTTFLMTLQRTDVGVGQTTKGTQRRSPEIFIPLIARDTDPDFWGWPHLFVPDAGWAGPTDQHGRGKMDRTNVMVRLGGATFPVTMWYNPDKKDLRLRSEYLRSAGGIGDIFYMQRANGAGGFAYYVEIVPVGTGRYNSLIPHCNMQVRNSHKLFGYL</sequence>
<dbReference type="RefSeq" id="WP_395135947.1">
    <property type="nucleotide sequence ID" value="NZ_JBIMPR010000027.1"/>
</dbReference>
<evidence type="ECO:0000313" key="4">
    <source>
        <dbReference type="Proteomes" id="UP001609376"/>
    </source>
</evidence>
<dbReference type="Proteomes" id="UP001609376">
    <property type="component" value="Unassembled WGS sequence"/>
</dbReference>
<gene>
    <name evidence="3" type="ORF">ACHFJ0_22045</name>
</gene>
<comment type="caution">
    <text evidence="3">The sequence shown here is derived from an EMBL/GenBank/DDBJ whole genome shotgun (WGS) entry which is preliminary data.</text>
</comment>
<reference evidence="3 4" key="1">
    <citation type="submission" date="2024-10" db="EMBL/GenBank/DDBJ databases">
        <title>Paracoccus drimophilus sp. nov., a novel bacterium from corn roots in Hunan.</title>
        <authorList>
            <person name="Li X."/>
        </authorList>
    </citation>
    <scope>NUCLEOTIDE SEQUENCE [LARGE SCALE GENOMIC DNA]</scope>
    <source>
        <strain evidence="3 4">NGMCC 1.201697</strain>
    </source>
</reference>
<name>A0ABW7LRI0_9RHOB</name>
<evidence type="ECO:0000256" key="1">
    <source>
        <dbReference type="SAM" id="MobiDB-lite"/>
    </source>
</evidence>
<protein>
    <submittedName>
        <fullName evidence="3">Phospholipase D-like domain-containing protein</fullName>
    </submittedName>
</protein>